<evidence type="ECO:0000313" key="2">
    <source>
        <dbReference type="Proteomes" id="UP001652661"/>
    </source>
</evidence>
<reference evidence="3" key="2">
    <citation type="submission" date="2025-08" db="UniProtKB">
        <authorList>
            <consortium name="RefSeq"/>
        </authorList>
    </citation>
    <scope>IDENTIFICATION</scope>
    <source>
        <strain evidence="3">14028-0561.14</strain>
        <tissue evidence="3">Whole fly</tissue>
    </source>
</reference>
<dbReference type="OrthoDB" id="7883480at2759"/>
<feature type="compositionally biased region" description="Polar residues" evidence="1">
    <location>
        <begin position="446"/>
        <end position="471"/>
    </location>
</feature>
<gene>
    <name evidence="3" type="primary">LOC108085170</name>
</gene>
<feature type="compositionally biased region" description="Basic residues" evidence="1">
    <location>
        <begin position="355"/>
        <end position="365"/>
    </location>
</feature>
<feature type="compositionally biased region" description="Polar residues" evidence="1">
    <location>
        <begin position="384"/>
        <end position="393"/>
    </location>
</feature>
<feature type="compositionally biased region" description="Low complexity" evidence="1">
    <location>
        <begin position="401"/>
        <end position="412"/>
    </location>
</feature>
<sequence>MSKRVSIVLPDEMPLGLSKSEDAPKPKANLKSSMRAGPSIKSDLVPPVFVFVSPEISASSEVSSPRPTCSSPSGMSLNNWMRRDSSTGGSLDAESPAENWTMIRSGSSNNNLDTSCSSIKQFLRSTVALVRAGESFTSVKHLFYNFIKSSSYSSHSSPSEEELSSRRMTSSPTASQLVRRENPYLSESNDTITSNNNSPQLTIPCPSQMTTCTHRSSYSSNPLKYEMSTSWLSDVSPLTGYTPNSTELSHKEVGYQSDVSLKTYASVQAQAKSQDTTSIQTQQKSQEDVLVDSTLMPAEGGLSCCTSEKDLSLGQSQGGDIKTLPELPKTLNLLSDAWETNKVRRSGGSSNRSLPHIKKHTRKSSPWRSPKMSPRRQAPKTAASEPTISAPETHSQDNRSARSSGSSQRSSRLTVRQAEKKTPQVSPRNSVTSGMSQKVVEVQDMEPSSQIEQICRSSEATGPERSSQMSRRVNFLFTIVSPEEGGPSQPENSTEKDIEERSTCVTYQEECKCHHCQDMRRAVRRVEYFQSPEGQKRMESKLLAKNFFMDLCALSKVRKEIQADLYGTRKHPSSRVSYPVSICGACRLDGGSLTLNWFTHDLDCVDHFEFFVDDKRSKSVFNKRATSTVLIDVNASTEHRLKMRAVPVRGCGPQDSPVDKLMSEVAAGHMRNVRQGQLFASCLKFLDAQPQRSLVDFWTDSEFLYLPTCDPSCPGQKGR</sequence>
<feature type="region of interest" description="Disordered" evidence="1">
    <location>
        <begin position="150"/>
        <end position="202"/>
    </location>
</feature>
<organism evidence="2 3">
    <name type="scientific">Drosophila kikkawai</name>
    <name type="common">Fruit fly</name>
    <dbReference type="NCBI Taxonomy" id="30033"/>
    <lineage>
        <taxon>Eukaryota</taxon>
        <taxon>Metazoa</taxon>
        <taxon>Ecdysozoa</taxon>
        <taxon>Arthropoda</taxon>
        <taxon>Hexapoda</taxon>
        <taxon>Insecta</taxon>
        <taxon>Pterygota</taxon>
        <taxon>Neoptera</taxon>
        <taxon>Endopterygota</taxon>
        <taxon>Diptera</taxon>
        <taxon>Brachycera</taxon>
        <taxon>Muscomorpha</taxon>
        <taxon>Ephydroidea</taxon>
        <taxon>Drosophilidae</taxon>
        <taxon>Drosophila</taxon>
        <taxon>Sophophora</taxon>
    </lineage>
</organism>
<feature type="compositionally biased region" description="Polar residues" evidence="1">
    <location>
        <begin position="423"/>
        <end position="436"/>
    </location>
</feature>
<keyword evidence="2" id="KW-1185">Reference proteome</keyword>
<dbReference type="AlphaFoldDB" id="A0A6P4JNF7"/>
<accession>A0A6P4JNF7</accession>
<feature type="compositionally biased region" description="Polar residues" evidence="1">
    <location>
        <begin position="185"/>
        <end position="202"/>
    </location>
</feature>
<feature type="region of interest" description="Disordered" evidence="1">
    <location>
        <begin position="1"/>
        <end position="37"/>
    </location>
</feature>
<evidence type="ECO:0000313" key="3">
    <source>
        <dbReference type="RefSeq" id="XP_017037191.1"/>
    </source>
</evidence>
<proteinExistence type="predicted"/>
<reference evidence="2" key="1">
    <citation type="submission" date="2025-05" db="UniProtKB">
        <authorList>
            <consortium name="RefSeq"/>
        </authorList>
    </citation>
    <scope>NUCLEOTIDE SEQUENCE [LARGE SCALE GENOMIC DNA]</scope>
    <source>
        <strain evidence="2">14028-0561.14</strain>
    </source>
</reference>
<dbReference type="GeneID" id="108085170"/>
<feature type="compositionally biased region" description="Polar residues" evidence="1">
    <location>
        <begin position="66"/>
        <end position="79"/>
    </location>
</feature>
<dbReference type="OMA" id="HLDARPQ"/>
<feature type="compositionally biased region" description="Polar residues" evidence="1">
    <location>
        <begin position="166"/>
        <end position="176"/>
    </location>
</feature>
<name>A0A6P4JNF7_DROKI</name>
<protein>
    <submittedName>
        <fullName evidence="3">Uncharacterized protein</fullName>
    </submittedName>
</protein>
<evidence type="ECO:0000256" key="1">
    <source>
        <dbReference type="SAM" id="MobiDB-lite"/>
    </source>
</evidence>
<feature type="region of interest" description="Disordered" evidence="1">
    <location>
        <begin position="343"/>
        <end position="471"/>
    </location>
</feature>
<feature type="region of interest" description="Disordered" evidence="1">
    <location>
        <begin position="61"/>
        <end position="95"/>
    </location>
</feature>
<dbReference type="RefSeq" id="XP_017037191.1">
    <property type="nucleotide sequence ID" value="XM_017181702.3"/>
</dbReference>
<dbReference type="Proteomes" id="UP001652661">
    <property type="component" value="Chromosome 2R"/>
</dbReference>
<feature type="region of interest" description="Disordered" evidence="1">
    <location>
        <begin position="480"/>
        <end position="499"/>
    </location>
</feature>